<protein>
    <submittedName>
        <fullName evidence="5">DEAD/DEAH box helicase</fullName>
    </submittedName>
</protein>
<dbReference type="EMBL" id="BSTG01000003">
    <property type="protein sequence ID" value="GLY57886.1"/>
    <property type="molecule type" value="Genomic_DNA"/>
</dbReference>
<dbReference type="Pfam" id="PF00271">
    <property type="entry name" value="Helicase_C"/>
    <property type="match status" value="1"/>
</dbReference>
<dbReference type="SMART" id="SM00487">
    <property type="entry name" value="DEXDc"/>
    <property type="match status" value="1"/>
</dbReference>
<keyword evidence="1" id="KW-0547">Nucleotide-binding</keyword>
<dbReference type="GO" id="GO:0005524">
    <property type="term" value="F:ATP binding"/>
    <property type="evidence" value="ECO:0007669"/>
    <property type="project" value="UniProtKB-KW"/>
</dbReference>
<dbReference type="GO" id="GO:0006289">
    <property type="term" value="P:nucleotide-excision repair"/>
    <property type="evidence" value="ECO:0007669"/>
    <property type="project" value="TreeGrafter"/>
</dbReference>
<dbReference type="Pfam" id="PF09369">
    <property type="entry name" value="MZB"/>
    <property type="match status" value="1"/>
</dbReference>
<dbReference type="InterPro" id="IPR001650">
    <property type="entry name" value="Helicase_C-like"/>
</dbReference>
<reference evidence="4" key="2">
    <citation type="submission" date="2023-03" db="EMBL/GenBank/DDBJ databases">
        <title>Cellulosimicrobium cellulans NBRC 103059.</title>
        <authorList>
            <person name="Ichikawa N."/>
            <person name="Sato H."/>
            <person name="Tonouchi N."/>
        </authorList>
    </citation>
    <scope>NUCLEOTIDE SEQUENCE</scope>
    <source>
        <strain evidence="4">NBRC 103059</strain>
    </source>
</reference>
<dbReference type="InterPro" id="IPR011545">
    <property type="entry name" value="DEAD/DEAH_box_helicase_dom"/>
</dbReference>
<keyword evidence="2" id="KW-0067">ATP-binding</keyword>
<keyword evidence="6" id="KW-1185">Reference proteome</keyword>
<evidence type="ECO:0000259" key="3">
    <source>
        <dbReference type="PROSITE" id="PS51192"/>
    </source>
</evidence>
<dbReference type="SUPFAM" id="SSF52540">
    <property type="entry name" value="P-loop containing nucleoside triphosphate hydrolases"/>
    <property type="match status" value="2"/>
</dbReference>
<dbReference type="GO" id="GO:0036297">
    <property type="term" value="P:interstrand cross-link repair"/>
    <property type="evidence" value="ECO:0007669"/>
    <property type="project" value="TreeGrafter"/>
</dbReference>
<dbReference type="PROSITE" id="PS51192">
    <property type="entry name" value="HELICASE_ATP_BIND_1"/>
    <property type="match status" value="1"/>
</dbReference>
<evidence type="ECO:0000256" key="2">
    <source>
        <dbReference type="ARBA" id="ARBA00022840"/>
    </source>
</evidence>
<dbReference type="EMBL" id="CP041694">
    <property type="protein sequence ID" value="QDP76582.1"/>
    <property type="molecule type" value="Genomic_DNA"/>
</dbReference>
<dbReference type="SMART" id="SM00490">
    <property type="entry name" value="HELICc"/>
    <property type="match status" value="1"/>
</dbReference>
<gene>
    <name evidence="4" type="ORF">Ccel01_24880</name>
    <name evidence="5" type="ORF">FOG94_17050</name>
</gene>
<sequence>MTDTPLTVDGAYASLRETFLRFYNTAYNLRDQAISAEREALLRRDGVALTTPYVELIPSYEPSTETLAEVFDAVEVPMATDLIGSGLLPHAHPYKHQAEALVASLSGRDVVVGTGTGSGKTESFLLPVIARLVKESTSWSERSRTDSTWWAAKGPFQPQRENRSGRPAAVRSLVLYPMNALVEDQLVRLRQALDSDAAQEWYARETHGEPFFFGRYTGRTPVAGTRVAAKPERVDRLREILRQADARHTSLLERLSRGEVEKDARYFLPSLTGGEMRSRWDMQETPPDILITNYSMLSIALGRDDEASIFEKTRQWIEASPDNVFTLVVDELHMYRGTAGTEVALLLRRLFRRLGLDTRPKQLSVIATSASIGDDIPGRAFLSEFFARPRDSFAFIKEPERTHSKTDLDEFAATLLADTWSTAAGPTGKTVRQAIESAMTVDGESRPRAVDVLAQKLFPSVGADSAALAFDRIIQRLGAEKNPAARLRAHLMFRTIQGLWACSDPDCTAVAAEYRSAERRIGKIYAAPRFTCECGSRVLELLYCESCGESMLGGFAVKEGKKEYLLASATDLESLPDRPKNERNAANYRVYWPTDRKSVAGDWSRLGKQLDSDPARPKFKMDFTQVNLSPGTGKISALGTKTGLRFRVTTDGVADAVDRMPGFPTRCPSCGDDRELDWLKHLGPESRERSRSPIRTQGVGFDRANQVLTGAIRRLLDSSLVVFSDSRQGAARVAANLQLAHYLDLVRALVLDELTGGSQRLELIEAAIAKKDNSPAATSALADLQGRDPQGVTALMKRTYGVLLDAGDVAAIERVELHLGGTPTLVDLAGAIEPRLLGLGVNPAGPDALLQSTGAPGADGGQPWTDCFRWNVTPPRADEAALDAPAKMLLGGIREELSRQIVRTAFAGGDRDVESLGLAYAVPAEPITLAALPEGVADEFVSSFLRLMLRRRRVTSVITDAKTNWPGDVREYAKKVARRHGDGDGDALLDLVGARLKVGLPSGFLLKPEQVRLRHVADTEVWRCKACRTRHLHASAGCCVSCGGELASEPLVAGVVDDYYRWLATEAGGLSRLHCEELSGQTDLLDAQARQARFQKVFLDESEVPLADQVDVLSVTTTMEAGVDIGALKGVVMANMPPQRFNYQQRVGRAGRRAEHLALALTVCRGARSHDEHYFAHPEAITGDQPPQPFLDTSSAPIARRALVADVLTHAFDAVSSVEDFEPGRSVHGQFGSRDGWLENEALRNGIDGWIGAHGQEIADAAASLLRFTHLPADERERLVAYVTSDLVGEITRVAESNRNSELSQALAEAGLLPMFGFPTQVKTLYTRRPAPRKDASTLDRDSAIAVSEFAPGSELVKDKAIHTAVGVVDFYQRVDGSWAQGAEPLGERQSAGLCKACVSISDGTTEACPVCGARDPEYAVIELAHPIGYRTSFRHRKYEQLSEPTARAGQPRLSVNNAELLPAVKNAALRSANAEVVVVNDNDGRMYQFAPASNKLPDGRVVPEAGLIDTTFLTDRDRAKAASFWGQGDSNAALEPVALAARRRTDVLTVGLSALPAGLRIDPREPVGRAAWASLGYLLQSAAVRWLDVGSDEIEVGINSLSDGTTVTAELFMADSLANGAGYARRLGDQFETLLLKARELANDLETHNSGVPCDSSCYRCLRDYSNSRWHPLLDWRLAIDMLDLMEGYALEPARPRARDLRAARAVARDFGFTVEEFDDVLVVVSGNGAKRLALLHPLEQRDAPRISAIRGRAALTVVDDAPLTDSTFNLIRRPGRVAAPLLGSGRS</sequence>
<dbReference type="Proteomes" id="UP001165168">
    <property type="component" value="Unassembled WGS sequence"/>
</dbReference>
<dbReference type="GO" id="GO:0043138">
    <property type="term" value="F:3'-5' DNA helicase activity"/>
    <property type="evidence" value="ECO:0007669"/>
    <property type="project" value="TreeGrafter"/>
</dbReference>
<reference evidence="5 6" key="1">
    <citation type="submission" date="2019-07" db="EMBL/GenBank/DDBJ databases">
        <title>Complete Genome Sequence and Methylome Analysis of Arthrobacter luteus NEB113.</title>
        <authorList>
            <person name="Fomenkov A."/>
            <person name="Anton B.P."/>
            <person name="Vincze T."/>
            <person name="Roberts R.J."/>
        </authorList>
    </citation>
    <scope>NUCLEOTIDE SEQUENCE [LARGE SCALE GENOMIC DNA]</scope>
    <source>
        <strain evidence="5 6">NEB113</strain>
    </source>
</reference>
<dbReference type="InterPro" id="IPR027417">
    <property type="entry name" value="P-loop_NTPase"/>
</dbReference>
<keyword evidence="5" id="KW-0378">Hydrolase</keyword>
<evidence type="ECO:0000313" key="6">
    <source>
        <dbReference type="Proteomes" id="UP000319068"/>
    </source>
</evidence>
<dbReference type="PANTHER" id="PTHR47957">
    <property type="entry name" value="ATP-DEPENDENT HELICASE HRQ1"/>
    <property type="match status" value="1"/>
</dbReference>
<name>A0AAV5P7F8_CELCE</name>
<dbReference type="PANTHER" id="PTHR47957:SF3">
    <property type="entry name" value="ATP-DEPENDENT HELICASE HRQ1"/>
    <property type="match status" value="1"/>
</dbReference>
<evidence type="ECO:0000313" key="5">
    <source>
        <dbReference type="EMBL" id="QDP76582.1"/>
    </source>
</evidence>
<dbReference type="Proteomes" id="UP000319068">
    <property type="component" value="Chromosome"/>
</dbReference>
<organism evidence="4 7">
    <name type="scientific">Cellulosimicrobium cellulans</name>
    <name type="common">Arthrobacter luteus</name>
    <dbReference type="NCBI Taxonomy" id="1710"/>
    <lineage>
        <taxon>Bacteria</taxon>
        <taxon>Bacillati</taxon>
        <taxon>Actinomycetota</taxon>
        <taxon>Actinomycetes</taxon>
        <taxon>Micrococcales</taxon>
        <taxon>Promicromonosporaceae</taxon>
        <taxon>Cellulosimicrobium</taxon>
    </lineage>
</organism>
<accession>A0AAV5P7F8</accession>
<dbReference type="InterPro" id="IPR018973">
    <property type="entry name" value="MZB"/>
</dbReference>
<evidence type="ECO:0000313" key="4">
    <source>
        <dbReference type="EMBL" id="GLY57886.1"/>
    </source>
</evidence>
<dbReference type="Pfam" id="PF00270">
    <property type="entry name" value="DEAD"/>
    <property type="match status" value="1"/>
</dbReference>
<evidence type="ECO:0000256" key="1">
    <source>
        <dbReference type="ARBA" id="ARBA00022741"/>
    </source>
</evidence>
<dbReference type="RefSeq" id="WP_137281466.1">
    <property type="nucleotide sequence ID" value="NZ_BSTG01000003.1"/>
</dbReference>
<keyword evidence="5" id="KW-0347">Helicase</keyword>
<dbReference type="InterPro" id="IPR014001">
    <property type="entry name" value="Helicase_ATP-bd"/>
</dbReference>
<dbReference type="Gene3D" id="3.40.50.300">
    <property type="entry name" value="P-loop containing nucleotide triphosphate hydrolases"/>
    <property type="match status" value="2"/>
</dbReference>
<dbReference type="GO" id="GO:0003676">
    <property type="term" value="F:nucleic acid binding"/>
    <property type="evidence" value="ECO:0007669"/>
    <property type="project" value="InterPro"/>
</dbReference>
<proteinExistence type="predicted"/>
<feature type="domain" description="Helicase ATP-binding" evidence="3">
    <location>
        <begin position="101"/>
        <end position="390"/>
    </location>
</feature>
<evidence type="ECO:0000313" key="7">
    <source>
        <dbReference type="Proteomes" id="UP001165168"/>
    </source>
</evidence>